<dbReference type="EMBL" id="CP139487">
    <property type="protein sequence ID" value="WPU64101.1"/>
    <property type="molecule type" value="Genomic_DNA"/>
</dbReference>
<feature type="domain" description="Aerobactin siderophore biosynthesis IucA/IucC N-terminal" evidence="2">
    <location>
        <begin position="130"/>
        <end position="345"/>
    </location>
</feature>
<accession>A0AAX4HLL5</accession>
<protein>
    <submittedName>
        <fullName evidence="4">IucA/IucC family protein</fullName>
    </submittedName>
</protein>
<dbReference type="RefSeq" id="WP_321392219.1">
    <property type="nucleotide sequence ID" value="NZ_CP139487.1"/>
</dbReference>
<dbReference type="InterPro" id="IPR037455">
    <property type="entry name" value="LucA/IucC-like"/>
</dbReference>
<evidence type="ECO:0000259" key="2">
    <source>
        <dbReference type="Pfam" id="PF04183"/>
    </source>
</evidence>
<dbReference type="Pfam" id="PF04183">
    <property type="entry name" value="IucA_IucC"/>
    <property type="match status" value="1"/>
</dbReference>
<dbReference type="InterPro" id="IPR022770">
    <property type="entry name" value="IucA/IucC-like_C"/>
</dbReference>
<dbReference type="Pfam" id="PF06276">
    <property type="entry name" value="FhuF"/>
    <property type="match status" value="1"/>
</dbReference>
<dbReference type="InterPro" id="IPR007310">
    <property type="entry name" value="Aerobactin_biosyn_IucA/IucC_N"/>
</dbReference>
<dbReference type="KEGG" id="psti:SOO65_15515"/>
<evidence type="ECO:0000259" key="3">
    <source>
        <dbReference type="Pfam" id="PF06276"/>
    </source>
</evidence>
<dbReference type="PANTHER" id="PTHR34384">
    <property type="entry name" value="L-2,3-DIAMINOPROPANOATE--CITRATE LIGASE"/>
    <property type="match status" value="1"/>
</dbReference>
<dbReference type="PANTHER" id="PTHR34384:SF5">
    <property type="entry name" value="L-2,3-DIAMINOPROPANOATE--CITRATE LIGASE"/>
    <property type="match status" value="1"/>
</dbReference>
<keyword evidence="5" id="KW-1185">Reference proteome</keyword>
<comment type="similarity">
    <text evidence="1">Belongs to the IucA/IucC family.</text>
</comment>
<evidence type="ECO:0000313" key="5">
    <source>
        <dbReference type="Proteomes" id="UP001324634"/>
    </source>
</evidence>
<dbReference type="GO" id="GO:0019290">
    <property type="term" value="P:siderophore biosynthetic process"/>
    <property type="evidence" value="ECO:0007669"/>
    <property type="project" value="InterPro"/>
</dbReference>
<evidence type="ECO:0000256" key="1">
    <source>
        <dbReference type="ARBA" id="ARBA00007832"/>
    </source>
</evidence>
<proteinExistence type="inferred from homology"/>
<gene>
    <name evidence="4" type="ORF">SOO65_15515</name>
</gene>
<evidence type="ECO:0000313" key="4">
    <source>
        <dbReference type="EMBL" id="WPU64101.1"/>
    </source>
</evidence>
<dbReference type="Proteomes" id="UP001324634">
    <property type="component" value="Chromosome"/>
</dbReference>
<organism evidence="4 5">
    <name type="scientific">Peredibacter starrii</name>
    <dbReference type="NCBI Taxonomy" id="28202"/>
    <lineage>
        <taxon>Bacteria</taxon>
        <taxon>Pseudomonadati</taxon>
        <taxon>Bdellovibrionota</taxon>
        <taxon>Bacteriovoracia</taxon>
        <taxon>Bacteriovoracales</taxon>
        <taxon>Bacteriovoracaceae</taxon>
        <taxon>Peredibacter</taxon>
    </lineage>
</organism>
<dbReference type="AlphaFoldDB" id="A0AAX4HLL5"/>
<dbReference type="Gene3D" id="1.10.510.40">
    <property type="match status" value="1"/>
</dbReference>
<reference evidence="4 5" key="1">
    <citation type="submission" date="2023-11" db="EMBL/GenBank/DDBJ databases">
        <title>Peredibacter starrii A3.12.</title>
        <authorList>
            <person name="Mitchell R.J."/>
        </authorList>
    </citation>
    <scope>NUCLEOTIDE SEQUENCE [LARGE SCALE GENOMIC DNA]</scope>
    <source>
        <strain evidence="4 5">A3.12</strain>
    </source>
</reference>
<dbReference type="GO" id="GO:0016881">
    <property type="term" value="F:acid-amino acid ligase activity"/>
    <property type="evidence" value="ECO:0007669"/>
    <property type="project" value="UniProtKB-ARBA"/>
</dbReference>
<name>A0AAX4HLL5_9BACT</name>
<sequence length="570" mass="65703">MLASLHSATCFYNSLFLEWRQQRLGTFQGQNAFFVLLNPEQELVIPLKRHSRLGRHEYQGTFFIGTKGDYSSVSFSQSVELMLNVLAKTEDEIQNIKNFVSRVKDSEENIRFSLKLRKSDFESIFTSLPDFKDAERALFVGHAFHPAPKNKTGFNQIDAKLFSPECGGQFPLRWFWVANDMIYQKSSEVFEDLGWLNKMWKEEFPHRPAIEGYQAFPMHPWQAQHILSMPIIQTYMKEGRMIEMNETGPDWYPTTSLRTIYRENADYMLKFSLNVKLTNSMRHLLEHELLRGLQVHEVFNTTEGKTLLETHPGFNVVFEPSYYAIKDENGAPIKETFVVCRENSFKSDKVKHVVLAVLTQDHPDFKENLLQTLIKKYAEENKTDYAQASEKWFELYLKNAVAPMLDAQKNFGILLGAHQQNLIIGIENNLPVKATFRDCHGTGYSPLGFELFGKSVKSIDIDNGNILNYEIANYLFTYYLIINSTFNVMTAIAQGNAVSEEKLIHQMRSFLEATLAEDPKDPSCIQYLLNDKVLQHKGNFLCSLRNINENTAKNPLDIYVQIPNPFLVGK</sequence>
<dbReference type="Gene3D" id="6.10.250.3370">
    <property type="match status" value="1"/>
</dbReference>
<feature type="domain" description="Aerobactin siderophore biosynthesis IucA/IucC-like C-terminal" evidence="3">
    <location>
        <begin position="391"/>
        <end position="551"/>
    </location>
</feature>